<sequence>MMTFGNCALATSAEILFDTSAAIALMLRDDPRHDTLREMTRHLTRGLAGHASAETYSVLTRLPGASRVTAPRAAEMIQRAFPNSVALDSHVSVRAVSILAESGIAGGAVYDGLVALAARESGIRLLSCDRRAVPTYQALGVDVKLV</sequence>
<dbReference type="Proteomes" id="UP001553715">
    <property type="component" value="Unassembled WGS sequence"/>
</dbReference>
<evidence type="ECO:0000256" key="4">
    <source>
        <dbReference type="ARBA" id="ARBA00022801"/>
    </source>
</evidence>
<dbReference type="HAMAP" id="MF_00265">
    <property type="entry name" value="VapC_Nob1"/>
    <property type="match status" value="1"/>
</dbReference>
<dbReference type="InterPro" id="IPR022907">
    <property type="entry name" value="VapC_family"/>
</dbReference>
<evidence type="ECO:0000313" key="8">
    <source>
        <dbReference type="EMBL" id="MEW1975081.1"/>
    </source>
</evidence>
<protein>
    <recommendedName>
        <fullName evidence="6">Ribonuclease VapC</fullName>
        <shortName evidence="6">RNase VapC</shortName>
        <ecNumber evidence="6">3.1.-.-</ecNumber>
    </recommendedName>
    <alternativeName>
        <fullName evidence="6">Toxin VapC</fullName>
    </alternativeName>
</protein>
<comment type="cofactor">
    <cofactor evidence="6">
        <name>Mg(2+)</name>
        <dbReference type="ChEBI" id="CHEBI:18420"/>
    </cofactor>
</comment>
<keyword evidence="6" id="KW-0800">Toxin</keyword>
<dbReference type="SUPFAM" id="SSF88723">
    <property type="entry name" value="PIN domain-like"/>
    <property type="match status" value="1"/>
</dbReference>
<keyword evidence="4 6" id="KW-0378">Hydrolase</keyword>
<dbReference type="InterPro" id="IPR002716">
    <property type="entry name" value="PIN_dom"/>
</dbReference>
<feature type="binding site" evidence="6">
    <location>
        <position position="111"/>
    </location>
    <ligand>
        <name>Mg(2+)</name>
        <dbReference type="ChEBI" id="CHEBI:18420"/>
    </ligand>
</feature>
<reference evidence="8 9" key="1">
    <citation type="submission" date="2024-06" db="EMBL/GenBank/DDBJ databases">
        <title>The Natural Products Discovery Center: Release of the First 8490 Sequenced Strains for Exploring Actinobacteria Biosynthetic Diversity.</title>
        <authorList>
            <person name="Kalkreuter E."/>
            <person name="Kautsar S.A."/>
            <person name="Yang D."/>
            <person name="Bader C.D."/>
            <person name="Teijaro C.N."/>
            <person name="Fluegel L."/>
            <person name="Davis C.M."/>
            <person name="Simpson J.R."/>
            <person name="Lauterbach L."/>
            <person name="Steele A.D."/>
            <person name="Gui C."/>
            <person name="Meng S."/>
            <person name="Li G."/>
            <person name="Viehrig K."/>
            <person name="Ye F."/>
            <person name="Su P."/>
            <person name="Kiefer A.F."/>
            <person name="Nichols A."/>
            <person name="Cepeda A.J."/>
            <person name="Yan W."/>
            <person name="Fan B."/>
            <person name="Jiang Y."/>
            <person name="Adhikari A."/>
            <person name="Zheng C.-J."/>
            <person name="Schuster L."/>
            <person name="Cowan T.M."/>
            <person name="Smanski M.J."/>
            <person name="Chevrette M.G."/>
            <person name="De Carvalho L.P.S."/>
            <person name="Shen B."/>
        </authorList>
    </citation>
    <scope>NUCLEOTIDE SEQUENCE [LARGE SCALE GENOMIC DNA]</scope>
    <source>
        <strain evidence="8 9">NPDC077434</strain>
    </source>
</reference>
<dbReference type="EMBL" id="JBFBMH010000009">
    <property type="protein sequence ID" value="MEW1975081.1"/>
    <property type="molecule type" value="Genomic_DNA"/>
</dbReference>
<organism evidence="8 9">
    <name type="scientific">Microbacterium profundi</name>
    <dbReference type="NCBI Taxonomy" id="450380"/>
    <lineage>
        <taxon>Bacteria</taxon>
        <taxon>Bacillati</taxon>
        <taxon>Actinomycetota</taxon>
        <taxon>Actinomycetes</taxon>
        <taxon>Micrococcales</taxon>
        <taxon>Microbacteriaceae</taxon>
        <taxon>Microbacterium</taxon>
    </lineage>
</organism>
<evidence type="ECO:0000256" key="5">
    <source>
        <dbReference type="ARBA" id="ARBA00022842"/>
    </source>
</evidence>
<keyword evidence="2 6" id="KW-0540">Nuclease</keyword>
<keyword evidence="1 6" id="KW-1277">Toxin-antitoxin system</keyword>
<comment type="function">
    <text evidence="6">Toxic component of a toxin-antitoxin (TA) system. An RNase.</text>
</comment>
<feature type="domain" description="PIN" evidence="7">
    <location>
        <begin position="15"/>
        <end position="131"/>
    </location>
</feature>
<comment type="similarity">
    <text evidence="6">Belongs to the PINc/VapC protein family.</text>
</comment>
<evidence type="ECO:0000256" key="1">
    <source>
        <dbReference type="ARBA" id="ARBA00022649"/>
    </source>
</evidence>
<keyword evidence="5 6" id="KW-0460">Magnesium</keyword>
<dbReference type="Gene3D" id="3.40.50.1010">
    <property type="entry name" value="5'-nuclease"/>
    <property type="match status" value="1"/>
</dbReference>
<dbReference type="EC" id="3.1.-.-" evidence="6"/>
<gene>
    <name evidence="6" type="primary">vapC</name>
    <name evidence="8" type="ORF">AB0301_08415</name>
</gene>
<accession>A0ABV3LGP0</accession>
<name>A0ABV3LGP0_9MICO</name>
<dbReference type="Pfam" id="PF01850">
    <property type="entry name" value="PIN"/>
    <property type="match status" value="1"/>
</dbReference>
<evidence type="ECO:0000256" key="6">
    <source>
        <dbReference type="HAMAP-Rule" id="MF_00265"/>
    </source>
</evidence>
<evidence type="ECO:0000313" key="9">
    <source>
        <dbReference type="Proteomes" id="UP001553715"/>
    </source>
</evidence>
<proteinExistence type="inferred from homology"/>
<evidence type="ECO:0000256" key="3">
    <source>
        <dbReference type="ARBA" id="ARBA00022723"/>
    </source>
</evidence>
<evidence type="ECO:0000256" key="2">
    <source>
        <dbReference type="ARBA" id="ARBA00022722"/>
    </source>
</evidence>
<feature type="binding site" evidence="6">
    <location>
        <position position="18"/>
    </location>
    <ligand>
        <name>Mg(2+)</name>
        <dbReference type="ChEBI" id="CHEBI:18420"/>
    </ligand>
</feature>
<keyword evidence="3 6" id="KW-0479">Metal-binding</keyword>
<evidence type="ECO:0000259" key="7">
    <source>
        <dbReference type="Pfam" id="PF01850"/>
    </source>
</evidence>
<comment type="caution">
    <text evidence="8">The sequence shown here is derived from an EMBL/GenBank/DDBJ whole genome shotgun (WGS) entry which is preliminary data.</text>
</comment>
<dbReference type="RefSeq" id="WP_306440974.1">
    <property type="nucleotide sequence ID" value="NZ_JBFBMH010000009.1"/>
</dbReference>
<dbReference type="InterPro" id="IPR029060">
    <property type="entry name" value="PIN-like_dom_sf"/>
</dbReference>
<keyword evidence="9" id="KW-1185">Reference proteome</keyword>